<keyword evidence="3" id="KW-0647">Proteasome</keyword>
<keyword evidence="2" id="KW-0677">Repeat</keyword>
<feature type="repeat" description="WD" evidence="5">
    <location>
        <begin position="148"/>
        <end position="189"/>
    </location>
</feature>
<protein>
    <recommendedName>
        <fullName evidence="8">WD40 repeat-like protein</fullName>
    </recommendedName>
</protein>
<comment type="similarity">
    <text evidence="4">Belongs to the WD repeat PAAF1/RPN14 family.</text>
</comment>
<dbReference type="Pfam" id="PF00400">
    <property type="entry name" value="WD40"/>
    <property type="match status" value="2"/>
</dbReference>
<feature type="repeat" description="WD" evidence="5">
    <location>
        <begin position="190"/>
        <end position="231"/>
    </location>
</feature>
<dbReference type="PROSITE" id="PS50294">
    <property type="entry name" value="WD_REPEATS_REGION"/>
    <property type="match status" value="2"/>
</dbReference>
<name>A0A9W8GQE3_9FUNG</name>
<sequence length="426" mass="44952">MVVNVFGYISIQPDWTVDVSTALESTTPGKFWVSAYRLDEASIHGYIQVTKSVSADGTTLVNLSALDAAITAEYVGPRQLRLSSASTGIVSPVLYTGPRSTVACSQVVRGSGVRSFDVSRYGGLLVAGGDDGVLDVYGTQSSQHRVSLEGHIGDITSCLFFPSGQVVLSAATDLRLRVWSASDGTNPVTLVGHTAAITDTAIVGNGKNVLSSGKDGTLRLWHCGSATVLHTFDLSKMPINAIDLVAGKEEEEEEEEELPADEFETAGKVVAVACEDGRTLLVDLCSRETISVFASEVPVRAVAYALASGLLFAGRSDGVVDVWTTDAPAAPAYAFKRNNSPISALRLVQRTEAGPPLLCVGTEDGQLYLVALEMTNGKVTAAEVVEELVAFDVDPITQIRAAPSTTPGASRQSIWASGRTGKVYEF</sequence>
<gene>
    <name evidence="6" type="ORF">GGI19_005063</name>
</gene>
<accession>A0A9W8GQE3</accession>
<dbReference type="PROSITE" id="PS50082">
    <property type="entry name" value="WD_REPEATS_2"/>
    <property type="match status" value="2"/>
</dbReference>
<dbReference type="SMART" id="SM00320">
    <property type="entry name" value="WD40"/>
    <property type="match status" value="6"/>
</dbReference>
<evidence type="ECO:0000313" key="6">
    <source>
        <dbReference type="EMBL" id="KAJ2750517.1"/>
    </source>
</evidence>
<evidence type="ECO:0000313" key="7">
    <source>
        <dbReference type="Proteomes" id="UP001140011"/>
    </source>
</evidence>
<proteinExistence type="inferred from homology"/>
<dbReference type="Gene3D" id="2.130.10.10">
    <property type="entry name" value="YVTN repeat-like/Quinoprotein amine dehydrogenase"/>
    <property type="match status" value="2"/>
</dbReference>
<dbReference type="Proteomes" id="UP001140011">
    <property type="component" value="Unassembled WGS sequence"/>
</dbReference>
<evidence type="ECO:0000256" key="2">
    <source>
        <dbReference type="ARBA" id="ARBA00022737"/>
    </source>
</evidence>
<comment type="caution">
    <text evidence="6">The sequence shown here is derived from an EMBL/GenBank/DDBJ whole genome shotgun (WGS) entry which is preliminary data.</text>
</comment>
<dbReference type="InterPro" id="IPR036322">
    <property type="entry name" value="WD40_repeat_dom_sf"/>
</dbReference>
<evidence type="ECO:0000256" key="4">
    <source>
        <dbReference type="ARBA" id="ARBA00038321"/>
    </source>
</evidence>
<dbReference type="AlphaFoldDB" id="A0A9W8GQE3"/>
<dbReference type="InterPro" id="IPR001680">
    <property type="entry name" value="WD40_rpt"/>
</dbReference>
<evidence type="ECO:0000256" key="1">
    <source>
        <dbReference type="ARBA" id="ARBA00022574"/>
    </source>
</evidence>
<evidence type="ECO:0000256" key="5">
    <source>
        <dbReference type="PROSITE-ProRule" id="PRU00221"/>
    </source>
</evidence>
<dbReference type="InterPro" id="IPR051179">
    <property type="entry name" value="WD_repeat_multifunction"/>
</dbReference>
<organism evidence="6 7">
    <name type="scientific">Coemansia pectinata</name>
    <dbReference type="NCBI Taxonomy" id="1052879"/>
    <lineage>
        <taxon>Eukaryota</taxon>
        <taxon>Fungi</taxon>
        <taxon>Fungi incertae sedis</taxon>
        <taxon>Zoopagomycota</taxon>
        <taxon>Kickxellomycotina</taxon>
        <taxon>Kickxellomycetes</taxon>
        <taxon>Kickxellales</taxon>
        <taxon>Kickxellaceae</taxon>
        <taxon>Coemansia</taxon>
    </lineage>
</organism>
<evidence type="ECO:0008006" key="8">
    <source>
        <dbReference type="Google" id="ProtNLM"/>
    </source>
</evidence>
<dbReference type="OrthoDB" id="10257301at2759"/>
<dbReference type="SUPFAM" id="SSF50978">
    <property type="entry name" value="WD40 repeat-like"/>
    <property type="match status" value="1"/>
</dbReference>
<dbReference type="PANTHER" id="PTHR19857:SF19">
    <property type="entry name" value="26S PROTEASOME REGULATORY SUBUNIT RPN14"/>
    <property type="match status" value="1"/>
</dbReference>
<reference evidence="6" key="1">
    <citation type="submission" date="2022-07" db="EMBL/GenBank/DDBJ databases">
        <title>Phylogenomic reconstructions and comparative analyses of Kickxellomycotina fungi.</title>
        <authorList>
            <person name="Reynolds N.K."/>
            <person name="Stajich J.E."/>
            <person name="Barry K."/>
            <person name="Grigoriev I.V."/>
            <person name="Crous P."/>
            <person name="Smith M.E."/>
        </authorList>
    </citation>
    <scope>NUCLEOTIDE SEQUENCE</scope>
    <source>
        <strain evidence="6">BCRC 34297</strain>
    </source>
</reference>
<evidence type="ECO:0000256" key="3">
    <source>
        <dbReference type="ARBA" id="ARBA00022942"/>
    </source>
</evidence>
<dbReference type="EMBL" id="JANBUH010000545">
    <property type="protein sequence ID" value="KAJ2750517.1"/>
    <property type="molecule type" value="Genomic_DNA"/>
</dbReference>
<dbReference type="PANTHER" id="PTHR19857">
    <property type="entry name" value="MITOCHONDRIAL DIVISION PROTEIN 1-RELATED"/>
    <property type="match status" value="1"/>
</dbReference>
<dbReference type="InterPro" id="IPR015943">
    <property type="entry name" value="WD40/YVTN_repeat-like_dom_sf"/>
</dbReference>
<keyword evidence="7" id="KW-1185">Reference proteome</keyword>
<dbReference type="GO" id="GO:0000502">
    <property type="term" value="C:proteasome complex"/>
    <property type="evidence" value="ECO:0007669"/>
    <property type="project" value="UniProtKB-KW"/>
</dbReference>
<keyword evidence="1 5" id="KW-0853">WD repeat</keyword>